<dbReference type="AlphaFoldDB" id="A0A1W1BBY1"/>
<feature type="domain" description="Multidrug resistance protein MdtA-like alpha-helical hairpin" evidence="3">
    <location>
        <begin position="111"/>
        <end position="176"/>
    </location>
</feature>
<evidence type="ECO:0000256" key="2">
    <source>
        <dbReference type="SAM" id="Coils"/>
    </source>
</evidence>
<dbReference type="Gene3D" id="1.10.287.470">
    <property type="entry name" value="Helix hairpin bin"/>
    <property type="match status" value="1"/>
</dbReference>
<feature type="coiled-coil region" evidence="2">
    <location>
        <begin position="146"/>
        <end position="173"/>
    </location>
</feature>
<dbReference type="InterPro" id="IPR058625">
    <property type="entry name" value="MdtA-like_BSH"/>
</dbReference>
<feature type="domain" description="Multidrug resistance protein MdtA-like C-terminal permuted SH3" evidence="6">
    <location>
        <begin position="306"/>
        <end position="354"/>
    </location>
</feature>
<dbReference type="PANTHER" id="PTHR30158">
    <property type="entry name" value="ACRA/E-RELATED COMPONENT OF DRUG EFFLUX TRANSPORTER"/>
    <property type="match status" value="1"/>
</dbReference>
<feature type="domain" description="Multidrug resistance protein MdtA-like beta-barrel" evidence="5">
    <location>
        <begin position="213"/>
        <end position="290"/>
    </location>
</feature>
<dbReference type="Pfam" id="PF25967">
    <property type="entry name" value="RND-MFP_C"/>
    <property type="match status" value="1"/>
</dbReference>
<dbReference type="EMBL" id="FPHG01000007">
    <property type="protein sequence ID" value="SFV50993.1"/>
    <property type="molecule type" value="Genomic_DNA"/>
</dbReference>
<dbReference type="InterPro" id="IPR058627">
    <property type="entry name" value="MdtA-like_C"/>
</dbReference>
<dbReference type="InterPro" id="IPR058624">
    <property type="entry name" value="MdtA-like_HH"/>
</dbReference>
<dbReference type="Pfam" id="PF25944">
    <property type="entry name" value="Beta-barrel_RND"/>
    <property type="match status" value="1"/>
</dbReference>
<protein>
    <submittedName>
        <fullName evidence="7">Probable RND efflux membrane fusion protein</fullName>
    </submittedName>
</protein>
<dbReference type="Gene3D" id="2.40.420.20">
    <property type="match status" value="1"/>
</dbReference>
<dbReference type="Pfam" id="PF25917">
    <property type="entry name" value="BSH_RND"/>
    <property type="match status" value="1"/>
</dbReference>
<reference evidence="7" key="1">
    <citation type="submission" date="2016-10" db="EMBL/GenBank/DDBJ databases">
        <authorList>
            <person name="de Groot N.N."/>
        </authorList>
    </citation>
    <scope>NUCLEOTIDE SEQUENCE</scope>
</reference>
<dbReference type="Pfam" id="PF25876">
    <property type="entry name" value="HH_MFP_RND"/>
    <property type="match status" value="1"/>
</dbReference>
<dbReference type="GO" id="GO:0046677">
    <property type="term" value="P:response to antibiotic"/>
    <property type="evidence" value="ECO:0007669"/>
    <property type="project" value="TreeGrafter"/>
</dbReference>
<dbReference type="NCBIfam" id="TIGR01730">
    <property type="entry name" value="RND_mfp"/>
    <property type="match status" value="1"/>
</dbReference>
<dbReference type="SUPFAM" id="SSF111369">
    <property type="entry name" value="HlyD-like secretion proteins"/>
    <property type="match status" value="1"/>
</dbReference>
<gene>
    <name evidence="7" type="ORF">MNB_SV-9-1045</name>
</gene>
<dbReference type="InterPro" id="IPR006143">
    <property type="entry name" value="RND_pump_MFP"/>
</dbReference>
<comment type="subcellular location">
    <subcellularLocation>
        <location evidence="1">Cell envelope</location>
    </subcellularLocation>
</comment>
<evidence type="ECO:0000259" key="4">
    <source>
        <dbReference type="Pfam" id="PF25917"/>
    </source>
</evidence>
<keyword evidence="2" id="KW-0175">Coiled coil</keyword>
<dbReference type="Gene3D" id="2.40.30.170">
    <property type="match status" value="1"/>
</dbReference>
<dbReference type="GO" id="GO:0030313">
    <property type="term" value="C:cell envelope"/>
    <property type="evidence" value="ECO:0007669"/>
    <property type="project" value="UniProtKB-SubCell"/>
</dbReference>
<organism evidence="7">
    <name type="scientific">hydrothermal vent metagenome</name>
    <dbReference type="NCBI Taxonomy" id="652676"/>
    <lineage>
        <taxon>unclassified sequences</taxon>
        <taxon>metagenomes</taxon>
        <taxon>ecological metagenomes</taxon>
    </lineage>
</organism>
<evidence type="ECO:0000259" key="5">
    <source>
        <dbReference type="Pfam" id="PF25944"/>
    </source>
</evidence>
<dbReference type="InterPro" id="IPR058626">
    <property type="entry name" value="MdtA-like_b-barrel"/>
</dbReference>
<feature type="domain" description="Multidrug resistance protein MdtA-like barrel-sandwich hybrid" evidence="4">
    <location>
        <begin position="68"/>
        <end position="209"/>
    </location>
</feature>
<dbReference type="PROSITE" id="PS51257">
    <property type="entry name" value="PROKAR_LIPOPROTEIN"/>
    <property type="match status" value="1"/>
</dbReference>
<name>A0A1W1BBY1_9ZZZZ</name>
<dbReference type="GO" id="GO:0005886">
    <property type="term" value="C:plasma membrane"/>
    <property type="evidence" value="ECO:0007669"/>
    <property type="project" value="TreeGrafter"/>
</dbReference>
<sequence length="379" mass="42428">MPFKHIYSNTIFLVSILLFSACELNQKVEEKKVIIKEPDPISVNVHTLKKETYPIWIDFSGKTQSVDEVMVTSRVSGELEKILFKAGSNVKKNQTLFSLDKSKYQSIWEERNAILEKDKASLNLANSNVKRYKPLVKEQLAPREKLDELIATKKQLEATIKADKASLSKAQLDLDYCDIKATISGKIGKELYLLGNIINIGDTLAKIVQTRFLYVNFHPSSNEVSLIKKYKSEENPKVKVLLNNGDITINGQIDFIDNVSNTSTGTVAMRARIDNKDDILLAGTFVRLKLFITDKIPVIAVEPNQISQNQQGEYVLIVNNKNEIESREIKVTYANNDLSIISKGLKEGDRVVVGTVAGLSDGTKVSVTEVKNPILKLDK</sequence>
<evidence type="ECO:0000256" key="1">
    <source>
        <dbReference type="ARBA" id="ARBA00004196"/>
    </source>
</evidence>
<evidence type="ECO:0000313" key="7">
    <source>
        <dbReference type="EMBL" id="SFV50993.1"/>
    </source>
</evidence>
<accession>A0A1W1BBY1</accession>
<proteinExistence type="predicted"/>
<dbReference type="GO" id="GO:0022857">
    <property type="term" value="F:transmembrane transporter activity"/>
    <property type="evidence" value="ECO:0007669"/>
    <property type="project" value="InterPro"/>
</dbReference>
<dbReference type="Gene3D" id="2.40.50.100">
    <property type="match status" value="1"/>
</dbReference>
<evidence type="ECO:0000259" key="3">
    <source>
        <dbReference type="Pfam" id="PF25876"/>
    </source>
</evidence>
<evidence type="ECO:0000259" key="6">
    <source>
        <dbReference type="Pfam" id="PF25967"/>
    </source>
</evidence>